<evidence type="ECO:0000313" key="2">
    <source>
        <dbReference type="Proteomes" id="UP000536711"/>
    </source>
</evidence>
<proteinExistence type="predicted"/>
<dbReference type="GO" id="GO:0006508">
    <property type="term" value="P:proteolysis"/>
    <property type="evidence" value="ECO:0007669"/>
    <property type="project" value="UniProtKB-KW"/>
</dbReference>
<name>A0A8H4NGS6_9HYPO</name>
<dbReference type="OrthoDB" id="4501419at2759"/>
<dbReference type="Proteomes" id="UP000536711">
    <property type="component" value="Unassembled WGS sequence"/>
</dbReference>
<keyword evidence="1" id="KW-0645">Protease</keyword>
<dbReference type="GO" id="GO:0008233">
    <property type="term" value="F:peptidase activity"/>
    <property type="evidence" value="ECO:0007669"/>
    <property type="project" value="UniProtKB-KW"/>
</dbReference>
<reference evidence="1 2" key="1">
    <citation type="submission" date="2020-01" db="EMBL/GenBank/DDBJ databases">
        <title>Identification and distribution of gene clusters putatively required for synthesis of sphingolipid metabolism inhibitors in phylogenetically diverse species of the filamentous fungus Fusarium.</title>
        <authorList>
            <person name="Kim H.-S."/>
            <person name="Busman M."/>
            <person name="Brown D.W."/>
            <person name="Divon H."/>
            <person name="Uhlig S."/>
            <person name="Proctor R.H."/>
        </authorList>
    </citation>
    <scope>NUCLEOTIDE SEQUENCE [LARGE SCALE GENOMIC DNA]</scope>
    <source>
        <strain evidence="1 2">NRRL 13308</strain>
    </source>
</reference>
<sequence length="284" mass="33102">MKPVESKDLESLVKLNSILIFNIDCWAQATFATSFPTGLQTLQLSKAKKTLPTELWLKILDLTEIRVDENTYKLVYGVEITHKSTNGSRIETTLICNVLEERKECGELRGGDHVGVYEKCLKDPSYEIDPENDRVEEDMEPFFRITKTALENAYWIPVSHLRFQGDFLFHNIEVPDIIARLENGYCHLCMGDRSLDIYMRDTQTEANFFCGGVVSHENCGHDAICPLCLGEEYAYEYLHVMYRKCEDRYSDDEEEEEGDTEEEKIAKEKFRKRLEKRYQELGYR</sequence>
<dbReference type="EMBL" id="JAADJF010000132">
    <property type="protein sequence ID" value="KAF4437249.1"/>
    <property type="molecule type" value="Genomic_DNA"/>
</dbReference>
<organism evidence="1 2">
    <name type="scientific">Fusarium acutatum</name>
    <dbReference type="NCBI Taxonomy" id="78861"/>
    <lineage>
        <taxon>Eukaryota</taxon>
        <taxon>Fungi</taxon>
        <taxon>Dikarya</taxon>
        <taxon>Ascomycota</taxon>
        <taxon>Pezizomycotina</taxon>
        <taxon>Sordariomycetes</taxon>
        <taxon>Hypocreomycetidae</taxon>
        <taxon>Hypocreales</taxon>
        <taxon>Nectriaceae</taxon>
        <taxon>Fusarium</taxon>
        <taxon>Fusarium fujikuroi species complex</taxon>
    </lineage>
</organism>
<evidence type="ECO:0000313" key="1">
    <source>
        <dbReference type="EMBL" id="KAF4437249.1"/>
    </source>
</evidence>
<comment type="caution">
    <text evidence="1">The sequence shown here is derived from an EMBL/GenBank/DDBJ whole genome shotgun (WGS) entry which is preliminary data.</text>
</comment>
<protein>
    <submittedName>
        <fullName evidence="1">Cuticle-degrading protease</fullName>
    </submittedName>
</protein>
<keyword evidence="2" id="KW-1185">Reference proteome</keyword>
<accession>A0A8H4NGS6</accession>
<keyword evidence="1" id="KW-0378">Hydrolase</keyword>
<gene>
    <name evidence="1" type="ORF">FACUT_5798</name>
</gene>
<dbReference type="AlphaFoldDB" id="A0A8H4NGS6"/>